<dbReference type="Pfam" id="PF20151">
    <property type="entry name" value="DUF6533"/>
    <property type="match status" value="1"/>
</dbReference>
<comment type="caution">
    <text evidence="4">The sequence shown here is derived from an EMBL/GenBank/DDBJ whole genome shotgun (WGS) entry which is preliminary data.</text>
</comment>
<keyword evidence="5" id="KW-1185">Reference proteome</keyword>
<feature type="transmembrane region" description="Helical" evidence="2">
    <location>
        <begin position="252"/>
        <end position="270"/>
    </location>
</feature>
<dbReference type="OrthoDB" id="2637653at2759"/>
<dbReference type="EMBL" id="NBII01000007">
    <property type="protein sequence ID" value="PAV17534.1"/>
    <property type="molecule type" value="Genomic_DNA"/>
</dbReference>
<proteinExistence type="predicted"/>
<keyword evidence="2" id="KW-1133">Transmembrane helix</keyword>
<feature type="transmembrane region" description="Helical" evidence="2">
    <location>
        <begin position="52"/>
        <end position="75"/>
    </location>
</feature>
<feature type="transmembrane region" description="Helical" evidence="2">
    <location>
        <begin position="223"/>
        <end position="240"/>
    </location>
</feature>
<dbReference type="InterPro" id="IPR045340">
    <property type="entry name" value="DUF6533"/>
</dbReference>
<evidence type="ECO:0000313" key="4">
    <source>
        <dbReference type="EMBL" id="PAV17534.1"/>
    </source>
</evidence>
<evidence type="ECO:0000256" key="2">
    <source>
        <dbReference type="SAM" id="Phobius"/>
    </source>
</evidence>
<feature type="compositionally biased region" description="Polar residues" evidence="1">
    <location>
        <begin position="308"/>
        <end position="317"/>
    </location>
</feature>
<gene>
    <name evidence="4" type="ORF">PNOK_0759900</name>
</gene>
<dbReference type="Proteomes" id="UP000217199">
    <property type="component" value="Unassembled WGS sequence"/>
</dbReference>
<feature type="transmembrane region" description="Helical" evidence="2">
    <location>
        <begin position="87"/>
        <end position="111"/>
    </location>
</feature>
<dbReference type="AlphaFoldDB" id="A0A286UDD3"/>
<organism evidence="4 5">
    <name type="scientific">Pyrrhoderma noxium</name>
    <dbReference type="NCBI Taxonomy" id="2282107"/>
    <lineage>
        <taxon>Eukaryota</taxon>
        <taxon>Fungi</taxon>
        <taxon>Dikarya</taxon>
        <taxon>Basidiomycota</taxon>
        <taxon>Agaricomycotina</taxon>
        <taxon>Agaricomycetes</taxon>
        <taxon>Hymenochaetales</taxon>
        <taxon>Hymenochaetaceae</taxon>
        <taxon>Pyrrhoderma</taxon>
    </lineage>
</organism>
<feature type="transmembrane region" description="Helical" evidence="2">
    <location>
        <begin position="12"/>
        <end position="32"/>
    </location>
</feature>
<evidence type="ECO:0000313" key="5">
    <source>
        <dbReference type="Proteomes" id="UP000217199"/>
    </source>
</evidence>
<keyword evidence="2" id="KW-0472">Membrane</keyword>
<dbReference type="InParanoid" id="A0A286UDD3"/>
<reference evidence="4 5" key="1">
    <citation type="journal article" date="2017" name="Mol. Ecol.">
        <title>Comparative and population genomic landscape of Phellinus noxius: A hypervariable fungus causing root rot in trees.</title>
        <authorList>
            <person name="Chung C.L."/>
            <person name="Lee T.J."/>
            <person name="Akiba M."/>
            <person name="Lee H.H."/>
            <person name="Kuo T.H."/>
            <person name="Liu D."/>
            <person name="Ke H.M."/>
            <person name="Yokoi T."/>
            <person name="Roa M.B."/>
            <person name="Lu M.J."/>
            <person name="Chang Y.Y."/>
            <person name="Ann P.J."/>
            <person name="Tsai J.N."/>
            <person name="Chen C.Y."/>
            <person name="Tzean S.S."/>
            <person name="Ota Y."/>
            <person name="Hattori T."/>
            <person name="Sahashi N."/>
            <person name="Liou R.F."/>
            <person name="Kikuchi T."/>
            <person name="Tsai I.J."/>
        </authorList>
    </citation>
    <scope>NUCLEOTIDE SEQUENCE [LARGE SCALE GENOMIC DNA]</scope>
    <source>
        <strain evidence="4 5">FFPRI411160</strain>
    </source>
</reference>
<accession>A0A286UDD3</accession>
<protein>
    <recommendedName>
        <fullName evidence="3">DUF6533 domain-containing protein</fullName>
    </recommendedName>
</protein>
<evidence type="ECO:0000256" key="1">
    <source>
        <dbReference type="SAM" id="MobiDB-lite"/>
    </source>
</evidence>
<feature type="compositionally biased region" description="Polar residues" evidence="1">
    <location>
        <begin position="290"/>
        <end position="299"/>
    </location>
</feature>
<feature type="domain" description="DUF6533" evidence="3">
    <location>
        <begin position="22"/>
        <end position="67"/>
    </location>
</feature>
<feature type="region of interest" description="Disordered" evidence="1">
    <location>
        <begin position="285"/>
        <end position="317"/>
    </location>
</feature>
<feature type="transmembrane region" description="Helical" evidence="2">
    <location>
        <begin position="182"/>
        <end position="202"/>
    </location>
</feature>
<evidence type="ECO:0000259" key="3">
    <source>
        <dbReference type="Pfam" id="PF20151"/>
    </source>
</evidence>
<keyword evidence="2" id="KW-0812">Transmembrane</keyword>
<name>A0A286UDD3_9AGAM</name>
<sequence>MSGIGPFQAQVIIRGILIQQSIQVAVSSVLVYDTLLTVDKEFQYFWTHRWHTLSHILFFVNRYFGVISTLTGIYLQTLSAVTKLCDLGLFYDWIVNIGGLFSALVIDYILVIRIVALWGNNNMLSIALKTIIFCEGIVKLALTIKGNLVVNFQATVLGKGVTFCGAYPSSYFQISNIGMIDWLTQSIIGFTLMTLALYKAIIHWKETGWRGADLTSVIVKDQIIYYLAVLFCSVINIVNYKTSGEVISTSNISYVFAVLGNPSFLCLLGSRISINLKEAGEATVDEDSSFQENTGNTLSDPHFAGPAGSQTTSETST</sequence>